<reference evidence="5" key="1">
    <citation type="submission" date="2021-06" db="EMBL/GenBank/DDBJ databases">
        <authorList>
            <person name="Criscuolo A."/>
        </authorList>
    </citation>
    <scope>NUCLEOTIDE SEQUENCE</scope>
    <source>
        <strain evidence="5">CIP111600</strain>
    </source>
</reference>
<evidence type="ECO:0000256" key="2">
    <source>
        <dbReference type="ARBA" id="ARBA00023125"/>
    </source>
</evidence>
<proteinExistence type="predicted"/>
<name>A0A916K9S2_9BACL</name>
<accession>A0A916K9S2</accession>
<evidence type="ECO:0000313" key="6">
    <source>
        <dbReference type="Proteomes" id="UP000693672"/>
    </source>
</evidence>
<dbReference type="Pfam" id="PF12833">
    <property type="entry name" value="HTH_18"/>
    <property type="match status" value="1"/>
</dbReference>
<dbReference type="Proteomes" id="UP000693672">
    <property type="component" value="Unassembled WGS sequence"/>
</dbReference>
<dbReference type="InterPro" id="IPR046532">
    <property type="entry name" value="DUF6597"/>
</dbReference>
<dbReference type="PANTHER" id="PTHR46796:SF13">
    <property type="entry name" value="HTH-TYPE TRANSCRIPTIONAL ACTIVATOR RHAS"/>
    <property type="match status" value="1"/>
</dbReference>
<dbReference type="PANTHER" id="PTHR46796">
    <property type="entry name" value="HTH-TYPE TRANSCRIPTIONAL ACTIVATOR RHAS-RELATED"/>
    <property type="match status" value="1"/>
</dbReference>
<evidence type="ECO:0000256" key="3">
    <source>
        <dbReference type="ARBA" id="ARBA00023163"/>
    </source>
</evidence>
<dbReference type="InterPro" id="IPR050204">
    <property type="entry name" value="AraC_XylS_family_regulators"/>
</dbReference>
<evidence type="ECO:0000259" key="4">
    <source>
        <dbReference type="PROSITE" id="PS01124"/>
    </source>
</evidence>
<dbReference type="EMBL" id="CAJVAS010000046">
    <property type="protein sequence ID" value="CAG7649098.1"/>
    <property type="molecule type" value="Genomic_DNA"/>
</dbReference>
<keyword evidence="6" id="KW-1185">Reference proteome</keyword>
<keyword evidence="2" id="KW-0238">DNA-binding</keyword>
<organism evidence="5 6">
    <name type="scientific">Paenibacillus solanacearum</name>
    <dbReference type="NCBI Taxonomy" id="2048548"/>
    <lineage>
        <taxon>Bacteria</taxon>
        <taxon>Bacillati</taxon>
        <taxon>Bacillota</taxon>
        <taxon>Bacilli</taxon>
        <taxon>Bacillales</taxon>
        <taxon>Paenibacillaceae</taxon>
        <taxon>Paenibacillus</taxon>
    </lineage>
</organism>
<dbReference type="GO" id="GO:0003700">
    <property type="term" value="F:DNA-binding transcription factor activity"/>
    <property type="evidence" value="ECO:0007669"/>
    <property type="project" value="InterPro"/>
</dbReference>
<dbReference type="Pfam" id="PF20240">
    <property type="entry name" value="DUF6597"/>
    <property type="match status" value="1"/>
</dbReference>
<comment type="caution">
    <text evidence="5">The sequence shown here is derived from an EMBL/GenBank/DDBJ whole genome shotgun (WGS) entry which is preliminary data.</text>
</comment>
<feature type="domain" description="HTH araC/xylS-type" evidence="4">
    <location>
        <begin position="171"/>
        <end position="269"/>
    </location>
</feature>
<dbReference type="SMART" id="SM00342">
    <property type="entry name" value="HTH_ARAC"/>
    <property type="match status" value="1"/>
</dbReference>
<dbReference type="PROSITE" id="PS01124">
    <property type="entry name" value="HTH_ARAC_FAMILY_2"/>
    <property type="match status" value="1"/>
</dbReference>
<dbReference type="InterPro" id="IPR018060">
    <property type="entry name" value="HTH_AraC"/>
</dbReference>
<dbReference type="RefSeq" id="WP_218095481.1">
    <property type="nucleotide sequence ID" value="NZ_CAJVAS010000046.1"/>
</dbReference>
<keyword evidence="1" id="KW-0805">Transcription regulation</keyword>
<dbReference type="AlphaFoldDB" id="A0A916K9S2"/>
<evidence type="ECO:0000313" key="5">
    <source>
        <dbReference type="EMBL" id="CAG7649098.1"/>
    </source>
</evidence>
<sequence>MKPSAKQSDRGILKAEAGKQNFSLARYEPTQTLAQLVEYYWVVQWDLRGQAPYRQVVLSYPSVHMAFEKEHHGMFAGVYGVPSEPYTRHLQETGVVVGVKFQPGGFYPFWKQPISSITGRILSVGDIFGEDGTALQHEIFELDDAEKGVQLVERFLLERLPAPDDNVALLNRIVQTVIDNREITKVEDVVSLLGINKRTLQRLFSRYVGVSPKWVIKRYRLQEAAELIEKGELADWSALSQQLGYYDQAHFIKDFKAIVGRAPMEYVKDAGGAGQQR</sequence>
<gene>
    <name evidence="5" type="ORF">PAESOLCIP111_05800</name>
</gene>
<evidence type="ECO:0000256" key="1">
    <source>
        <dbReference type="ARBA" id="ARBA00023015"/>
    </source>
</evidence>
<keyword evidence="3" id="KW-0804">Transcription</keyword>
<dbReference type="GO" id="GO:0043565">
    <property type="term" value="F:sequence-specific DNA binding"/>
    <property type="evidence" value="ECO:0007669"/>
    <property type="project" value="InterPro"/>
</dbReference>
<protein>
    <recommendedName>
        <fullName evidence="4">HTH araC/xylS-type domain-containing protein</fullName>
    </recommendedName>
</protein>